<evidence type="ECO:0000259" key="1">
    <source>
        <dbReference type="Pfam" id="PF10213"/>
    </source>
</evidence>
<dbReference type="OrthoDB" id="283424at2759"/>
<protein>
    <submittedName>
        <fullName evidence="2">Likely mitochondrial ribosomal protein Rsm24p</fullName>
    </submittedName>
</protein>
<dbReference type="HOGENOM" id="CLU_072379_0_0_1"/>
<dbReference type="PANTHER" id="PTHR13490">
    <property type="entry name" value="MITOCHONDRIAL 28S RIBOSOMAL PROTEIN S28"/>
    <property type="match status" value="1"/>
</dbReference>
<proteinExistence type="predicted"/>
<dbReference type="Proteomes" id="UP000014071">
    <property type="component" value="Unassembled WGS sequence"/>
</dbReference>
<name>R9PLC2_PSEHS</name>
<dbReference type="InterPro" id="IPR019349">
    <property type="entry name" value="Ribosomal_mS35_mit"/>
</dbReference>
<dbReference type="EMBL" id="DF238821">
    <property type="protein sequence ID" value="GAC98875.1"/>
    <property type="molecule type" value="Genomic_DNA"/>
</dbReference>
<dbReference type="GO" id="GO:0005763">
    <property type="term" value="C:mitochondrial small ribosomal subunit"/>
    <property type="evidence" value="ECO:0007669"/>
    <property type="project" value="TreeGrafter"/>
</dbReference>
<feature type="domain" description="Small ribosomal subunit protein mS35 mitochondrial conserved" evidence="1">
    <location>
        <begin position="187"/>
        <end position="331"/>
    </location>
</feature>
<dbReference type="AlphaFoldDB" id="R9PLC2"/>
<dbReference type="GO" id="GO:0032543">
    <property type="term" value="P:mitochondrial translation"/>
    <property type="evidence" value="ECO:0007669"/>
    <property type="project" value="InterPro"/>
</dbReference>
<sequence length="332" mass="37385">MLSEMLVRGVRLSSARDGQKAEQAGCSISSRTSLCNFQLFPTPSPLKRCWCSHIVVPGASSHSNTTQSDILLTRAALVCQRLVMSFATNLGSSLRTASNVANVASSSSSASSSTMVRAFSVSARASAKPRKQRNINDPMSLRKMPKFNYDDVPTLGHLILRRKREMLQVMRTVEFEIPKLSSFRQTYTPPKASQCLQFRFQHYQGENHPVSRKVVLNVNVDDLVKTGAVKDAKSKHKLLLLAGSRFHPRSNDAAKPDQGEIKISCELFPNERQNMKWCSETLDALVKEANVRTKEVDELPLDLRSPMIRQDKKRHYLRADRPSLKDFPKEWL</sequence>
<organism evidence="2 3">
    <name type="scientific">Pseudozyma hubeiensis (strain SY62)</name>
    <name type="common">Yeast</name>
    <dbReference type="NCBI Taxonomy" id="1305764"/>
    <lineage>
        <taxon>Eukaryota</taxon>
        <taxon>Fungi</taxon>
        <taxon>Dikarya</taxon>
        <taxon>Basidiomycota</taxon>
        <taxon>Ustilaginomycotina</taxon>
        <taxon>Ustilaginomycetes</taxon>
        <taxon>Ustilaginales</taxon>
        <taxon>Ustilaginaceae</taxon>
        <taxon>Pseudozyma</taxon>
    </lineage>
</organism>
<dbReference type="GO" id="GO:0003735">
    <property type="term" value="F:structural constituent of ribosome"/>
    <property type="evidence" value="ECO:0007669"/>
    <property type="project" value="InterPro"/>
</dbReference>
<accession>R9PLC2</accession>
<keyword evidence="2" id="KW-0689">Ribosomal protein</keyword>
<dbReference type="STRING" id="1305764.R9PLC2"/>
<keyword evidence="2" id="KW-0687">Ribonucleoprotein</keyword>
<evidence type="ECO:0000313" key="3">
    <source>
        <dbReference type="Proteomes" id="UP000014071"/>
    </source>
</evidence>
<dbReference type="InterPro" id="IPR039848">
    <property type="entry name" value="Ribosomal_mS35_mt"/>
</dbReference>
<keyword evidence="3" id="KW-1185">Reference proteome</keyword>
<dbReference type="GeneID" id="24111741"/>
<dbReference type="Pfam" id="PF10213">
    <property type="entry name" value="MRP-S28"/>
    <property type="match status" value="1"/>
</dbReference>
<evidence type="ECO:0000313" key="2">
    <source>
        <dbReference type="EMBL" id="GAC98875.1"/>
    </source>
</evidence>
<reference evidence="3" key="1">
    <citation type="journal article" date="2013" name="Genome Announc.">
        <title>Draft genome sequence of the basidiomycetous yeast-like fungus Pseudozyma hubeiensis SY62, which produces an abundant amount of the biosurfactant mannosylerythritol lipids.</title>
        <authorList>
            <person name="Konishi M."/>
            <person name="Hatada Y."/>
            <person name="Horiuchi J."/>
        </authorList>
    </citation>
    <scope>NUCLEOTIDE SEQUENCE [LARGE SCALE GENOMIC DNA]</scope>
    <source>
        <strain evidence="3">SY62</strain>
    </source>
</reference>
<dbReference type="RefSeq" id="XP_012192462.1">
    <property type="nucleotide sequence ID" value="XM_012337072.1"/>
</dbReference>
<dbReference type="PANTHER" id="PTHR13490:SF0">
    <property type="entry name" value="SMALL RIBOSOMAL SUBUNIT PROTEIN MS35"/>
    <property type="match status" value="1"/>
</dbReference>
<gene>
    <name evidence="2" type="ORF">PHSY_006470</name>
</gene>
<dbReference type="eggNOG" id="KOG3933">
    <property type="taxonomic scope" value="Eukaryota"/>
</dbReference>